<sequence length="431" mass="47653">MNDRHVVRGQSICRRKAGPSSSPTPLRPFPLTSIHAISSISPLHHLTIAHLSRPPSSHWPPSSAHLAIYRLARHLRPFHHRPIPSLAIFAHAIYLAPTPPAAIFAHAHLSSPHSSPSSPISPFHLRPFFASDAIFATHWASISSSGRPLSPFILAWLLWSLTLPLASPRAIYHSSPTRHSLAARLLAIPISSVSFMAFAPLRHFHFASAFATSAQPMPLRSQPTTLALAPLALTSPAHLPVVRLAAIFRRLTAHFTAALAWRHSAQPLPRHPPPLILAHFTSLSPAHFFPAIFTIHFAISPAPFRSIWPHFQTCQTAYSISAIFTHCLIIRSFRPFSTASLPIFCLFSPSSFLASHWPSFTSAHAICRHSLISIRSSSPHLSRHPFSHFHSFRSIWRPLRDWLRLTAISLISGFAVALALFAGFFKAISLI</sequence>
<keyword evidence="1" id="KW-0472">Membrane</keyword>
<proteinExistence type="predicted"/>
<feature type="transmembrane region" description="Helical" evidence="1">
    <location>
        <begin position="402"/>
        <end position="425"/>
    </location>
</feature>
<dbReference type="Proteomes" id="UP000824219">
    <property type="component" value="Linkage Group LG09"/>
</dbReference>
<organism evidence="2 3">
    <name type="scientific">Hemibagrus wyckioides</name>
    <dbReference type="NCBI Taxonomy" id="337641"/>
    <lineage>
        <taxon>Eukaryota</taxon>
        <taxon>Metazoa</taxon>
        <taxon>Chordata</taxon>
        <taxon>Craniata</taxon>
        <taxon>Vertebrata</taxon>
        <taxon>Euteleostomi</taxon>
        <taxon>Actinopterygii</taxon>
        <taxon>Neopterygii</taxon>
        <taxon>Teleostei</taxon>
        <taxon>Ostariophysi</taxon>
        <taxon>Siluriformes</taxon>
        <taxon>Bagridae</taxon>
        <taxon>Hemibagrus</taxon>
    </lineage>
</organism>
<comment type="caution">
    <text evidence="2">The sequence shown here is derived from an EMBL/GenBank/DDBJ whole genome shotgun (WGS) entry which is preliminary data.</text>
</comment>
<keyword evidence="3" id="KW-1185">Reference proteome</keyword>
<accession>A0A9D3NU42</accession>
<name>A0A9D3NU42_9TELE</name>
<dbReference type="EMBL" id="JAHKSW010000009">
    <property type="protein sequence ID" value="KAG7328629.1"/>
    <property type="molecule type" value="Genomic_DNA"/>
</dbReference>
<evidence type="ECO:0000313" key="2">
    <source>
        <dbReference type="EMBL" id="KAG7328629.1"/>
    </source>
</evidence>
<evidence type="ECO:0000256" key="1">
    <source>
        <dbReference type="SAM" id="Phobius"/>
    </source>
</evidence>
<protein>
    <submittedName>
        <fullName evidence="2">Uncharacterized protein</fullName>
    </submittedName>
</protein>
<evidence type="ECO:0000313" key="3">
    <source>
        <dbReference type="Proteomes" id="UP000824219"/>
    </source>
</evidence>
<gene>
    <name evidence="2" type="ORF">KOW79_008573</name>
</gene>
<reference evidence="2 3" key="1">
    <citation type="submission" date="2021-06" db="EMBL/GenBank/DDBJ databases">
        <title>Chromosome-level genome assembly of the red-tail catfish (Hemibagrus wyckioides).</title>
        <authorList>
            <person name="Shao F."/>
        </authorList>
    </citation>
    <scope>NUCLEOTIDE SEQUENCE [LARGE SCALE GENOMIC DNA]</scope>
    <source>
        <strain evidence="2">EC202008001</strain>
        <tissue evidence="2">Blood</tissue>
    </source>
</reference>
<dbReference type="AlphaFoldDB" id="A0A9D3NU42"/>
<keyword evidence="1" id="KW-0812">Transmembrane</keyword>
<keyword evidence="1" id="KW-1133">Transmembrane helix</keyword>